<dbReference type="CDD" id="cd00093">
    <property type="entry name" value="HTH_XRE"/>
    <property type="match status" value="1"/>
</dbReference>
<dbReference type="OrthoDB" id="3210663at2"/>
<dbReference type="EMBL" id="LJGZ01000030">
    <property type="protein sequence ID" value="OEV19872.1"/>
    <property type="molecule type" value="Genomic_DNA"/>
</dbReference>
<proteinExistence type="predicted"/>
<dbReference type="SUPFAM" id="SSF47413">
    <property type="entry name" value="lambda repressor-like DNA-binding domains"/>
    <property type="match status" value="1"/>
</dbReference>
<dbReference type="Gene3D" id="1.10.260.40">
    <property type="entry name" value="lambda repressor-like DNA-binding domains"/>
    <property type="match status" value="1"/>
</dbReference>
<keyword evidence="3" id="KW-1185">Reference proteome</keyword>
<dbReference type="InterPro" id="IPR001387">
    <property type="entry name" value="Cro/C1-type_HTH"/>
</dbReference>
<dbReference type="GO" id="GO:0003677">
    <property type="term" value="F:DNA binding"/>
    <property type="evidence" value="ECO:0007669"/>
    <property type="project" value="InterPro"/>
</dbReference>
<feature type="domain" description="HTH cro/C1-type" evidence="1">
    <location>
        <begin position="9"/>
        <end position="62"/>
    </location>
</feature>
<gene>
    <name evidence="2" type="ORF">AN221_13885</name>
</gene>
<sequence length="415" mass="44934">MTTELADNVRKYRRRVGMSQEELAHAAGVSPGTVRKAEQGGTIRMETLHTLARALGVTTVALMASDAPEPVGQAEEPNRVNLIQLRAALTPAVGLVDQDAEAVAEEPNLRIFRRTLQDARVLYFSDSYKSVAAQLPGLLRDAAQAVAYYDSGDEHRQALLARAEALRLAGTYLTQVRQYDIAYAAVCGAIMDARQAGDLLAAGSGVGCMCWLLVRQGRLDEAEQVAARSMDAVEPKITGAEPDHYAVWGGLAMEAAAAAARNNRPDEAKEYRQAARVAATAVGTAHRNVSRHWSVFGPVTVAVKALEDSLVIGDARAVVRKAGEQEELSPKAWKRLGRPSTNDGNRFTLDVARAYTRTGDLSAAMDELTRAREAAPQWLRHQNGAAETMQEILGKRKRTLTTSMREMADYLGVVG</sequence>
<dbReference type="Proteomes" id="UP000175971">
    <property type="component" value="Unassembled WGS sequence"/>
</dbReference>
<dbReference type="Pfam" id="PF01381">
    <property type="entry name" value="HTH_3"/>
    <property type="match status" value="1"/>
</dbReference>
<evidence type="ECO:0000313" key="2">
    <source>
        <dbReference type="EMBL" id="OEV19872.1"/>
    </source>
</evidence>
<dbReference type="RefSeq" id="WP_070201258.1">
    <property type="nucleotide sequence ID" value="NZ_LJGZ01000030.1"/>
</dbReference>
<reference evidence="2 3" key="1">
    <citation type="journal article" date="2016" name="Front. Microbiol.">
        <title>Comparative Genomics Analysis of Streptomyces Species Reveals Their Adaptation to the Marine Environment and Their Diversity at the Genomic Level.</title>
        <authorList>
            <person name="Tian X."/>
            <person name="Zhang Z."/>
            <person name="Yang T."/>
            <person name="Chen M."/>
            <person name="Li J."/>
            <person name="Chen F."/>
            <person name="Yang J."/>
            <person name="Li W."/>
            <person name="Zhang B."/>
            <person name="Zhang Z."/>
            <person name="Wu J."/>
            <person name="Zhang C."/>
            <person name="Long L."/>
            <person name="Xiao J."/>
        </authorList>
    </citation>
    <scope>NUCLEOTIDE SEQUENCE [LARGE SCALE GENOMIC DNA]</scope>
    <source>
        <strain evidence="2 3">SCSIO M10372</strain>
    </source>
</reference>
<evidence type="ECO:0000313" key="3">
    <source>
        <dbReference type="Proteomes" id="UP000175971"/>
    </source>
</evidence>
<dbReference type="PROSITE" id="PS50943">
    <property type="entry name" value="HTH_CROC1"/>
    <property type="match status" value="1"/>
</dbReference>
<dbReference type="SMART" id="SM00530">
    <property type="entry name" value="HTH_XRE"/>
    <property type="match status" value="1"/>
</dbReference>
<comment type="caution">
    <text evidence="2">The sequence shown here is derived from an EMBL/GenBank/DDBJ whole genome shotgun (WGS) entry which is preliminary data.</text>
</comment>
<dbReference type="Gene3D" id="1.25.40.10">
    <property type="entry name" value="Tetratricopeptide repeat domain"/>
    <property type="match status" value="1"/>
</dbReference>
<evidence type="ECO:0000259" key="1">
    <source>
        <dbReference type="PROSITE" id="PS50943"/>
    </source>
</evidence>
<dbReference type="PATRIC" id="fig|518642.7.peg.1868"/>
<dbReference type="InterPro" id="IPR010982">
    <property type="entry name" value="Lambda_DNA-bd_dom_sf"/>
</dbReference>
<accession>A0A1E7LUH7</accession>
<protein>
    <submittedName>
        <fullName evidence="2">Transcriptional regulator</fullName>
    </submittedName>
</protein>
<name>A0A1E7LUH7_9ACTN</name>
<dbReference type="AlphaFoldDB" id="A0A1E7LUH7"/>
<dbReference type="InterPro" id="IPR011990">
    <property type="entry name" value="TPR-like_helical_dom_sf"/>
</dbReference>
<organism evidence="2 3">
    <name type="scientific">Streptomyces nanshensis</name>
    <dbReference type="NCBI Taxonomy" id="518642"/>
    <lineage>
        <taxon>Bacteria</taxon>
        <taxon>Bacillati</taxon>
        <taxon>Actinomycetota</taxon>
        <taxon>Actinomycetes</taxon>
        <taxon>Kitasatosporales</taxon>
        <taxon>Streptomycetaceae</taxon>
        <taxon>Streptomyces</taxon>
    </lineage>
</organism>